<feature type="non-terminal residue" evidence="1">
    <location>
        <position position="1"/>
    </location>
</feature>
<dbReference type="Proteomes" id="UP000257109">
    <property type="component" value="Unassembled WGS sequence"/>
</dbReference>
<dbReference type="AlphaFoldDB" id="A0A371H5P8"/>
<organism evidence="1 2">
    <name type="scientific">Mucuna pruriens</name>
    <name type="common">Velvet bean</name>
    <name type="synonym">Dolichos pruriens</name>
    <dbReference type="NCBI Taxonomy" id="157652"/>
    <lineage>
        <taxon>Eukaryota</taxon>
        <taxon>Viridiplantae</taxon>
        <taxon>Streptophyta</taxon>
        <taxon>Embryophyta</taxon>
        <taxon>Tracheophyta</taxon>
        <taxon>Spermatophyta</taxon>
        <taxon>Magnoliopsida</taxon>
        <taxon>eudicotyledons</taxon>
        <taxon>Gunneridae</taxon>
        <taxon>Pentapetalae</taxon>
        <taxon>rosids</taxon>
        <taxon>fabids</taxon>
        <taxon>Fabales</taxon>
        <taxon>Fabaceae</taxon>
        <taxon>Papilionoideae</taxon>
        <taxon>50 kb inversion clade</taxon>
        <taxon>NPAAA clade</taxon>
        <taxon>indigoferoid/millettioid clade</taxon>
        <taxon>Phaseoleae</taxon>
        <taxon>Mucuna</taxon>
    </lineage>
</organism>
<dbReference type="EMBL" id="QJKJ01003504">
    <property type="protein sequence ID" value="RDX98119.1"/>
    <property type="molecule type" value="Genomic_DNA"/>
</dbReference>
<sequence length="123" mass="14695">MLDENVTFNLFEAKHHPYEKKQCFWVNVIDEMVGSTMSLDEKEEKKVEEYLLHLEGQIVEQSIKLEIRRQKWMRKEKNKVELKQLPSHLKYIFLKEDYDKPIIISKSLSKLEKGKASEKLNGE</sequence>
<evidence type="ECO:0000313" key="1">
    <source>
        <dbReference type="EMBL" id="RDX98119.1"/>
    </source>
</evidence>
<gene>
    <name evidence="1" type="ORF">CR513_19007</name>
</gene>
<accession>A0A371H5P8</accession>
<keyword evidence="2" id="KW-1185">Reference proteome</keyword>
<proteinExistence type="predicted"/>
<name>A0A371H5P8_MUCPR</name>
<evidence type="ECO:0000313" key="2">
    <source>
        <dbReference type="Proteomes" id="UP000257109"/>
    </source>
</evidence>
<reference evidence="1" key="1">
    <citation type="submission" date="2018-05" db="EMBL/GenBank/DDBJ databases">
        <title>Draft genome of Mucuna pruriens seed.</title>
        <authorList>
            <person name="Nnadi N.E."/>
            <person name="Vos R."/>
            <person name="Hasami M.H."/>
            <person name="Devisetty U.K."/>
            <person name="Aguiy J.C."/>
        </authorList>
    </citation>
    <scope>NUCLEOTIDE SEQUENCE [LARGE SCALE GENOMIC DNA]</scope>
    <source>
        <strain evidence="1">JCA_2017</strain>
    </source>
</reference>
<comment type="caution">
    <text evidence="1">The sequence shown here is derived from an EMBL/GenBank/DDBJ whole genome shotgun (WGS) entry which is preliminary data.</text>
</comment>
<protein>
    <submittedName>
        <fullName evidence="1">Uncharacterized protein</fullName>
    </submittedName>
</protein>